<proteinExistence type="predicted"/>
<gene>
    <name evidence="2" type="ORF">H5993_04040</name>
</gene>
<accession>A0ABS2ENH8</accession>
<organism evidence="2 3">
    <name type="scientific">Limosilactobacillus alvi</name>
    <dbReference type="NCBI Taxonomy" id="990412"/>
    <lineage>
        <taxon>Bacteria</taxon>
        <taxon>Bacillati</taxon>
        <taxon>Bacillota</taxon>
        <taxon>Bacilli</taxon>
        <taxon>Lactobacillales</taxon>
        <taxon>Lactobacillaceae</taxon>
        <taxon>Limosilactobacillus</taxon>
    </lineage>
</organism>
<name>A0ABS2ENH8_9LACO</name>
<evidence type="ECO:0000313" key="2">
    <source>
        <dbReference type="EMBL" id="MBM6753931.1"/>
    </source>
</evidence>
<evidence type="ECO:0008006" key="4">
    <source>
        <dbReference type="Google" id="ProtNLM"/>
    </source>
</evidence>
<sequence>MESSNSPVNPWLIPVTLGLSGFAGFVAGKIFGDRKLNPNSILKAIMSDFKKEGPISGSWINHQAKPFQRFAIRTSAYEGGITRQEDDQLTTYQFWADAYTGSILEMKRVAK</sequence>
<feature type="transmembrane region" description="Helical" evidence="1">
    <location>
        <begin position="12"/>
        <end position="32"/>
    </location>
</feature>
<dbReference type="EMBL" id="JACJJQ010000013">
    <property type="protein sequence ID" value="MBM6753931.1"/>
    <property type="molecule type" value="Genomic_DNA"/>
</dbReference>
<keyword evidence="1" id="KW-0472">Membrane</keyword>
<reference evidence="2 3" key="1">
    <citation type="journal article" date="2021" name="Sci. Rep.">
        <title>The distribution of antibiotic resistance genes in chicken gut microbiota commensals.</title>
        <authorList>
            <person name="Juricova H."/>
            <person name="Matiasovicova J."/>
            <person name="Kubasova T."/>
            <person name="Cejkova D."/>
            <person name="Rychlik I."/>
        </authorList>
    </citation>
    <scope>NUCLEOTIDE SEQUENCE [LARGE SCALE GENOMIC DNA]</scope>
    <source>
        <strain evidence="2 3">An810</strain>
    </source>
</reference>
<keyword evidence="3" id="KW-1185">Reference proteome</keyword>
<dbReference type="Proteomes" id="UP000776629">
    <property type="component" value="Unassembled WGS sequence"/>
</dbReference>
<evidence type="ECO:0000313" key="3">
    <source>
        <dbReference type="Proteomes" id="UP000776629"/>
    </source>
</evidence>
<keyword evidence="1" id="KW-0812">Transmembrane</keyword>
<protein>
    <recommendedName>
        <fullName evidence="4">Small secreted protein</fullName>
    </recommendedName>
</protein>
<keyword evidence="1" id="KW-1133">Transmembrane helix</keyword>
<evidence type="ECO:0000256" key="1">
    <source>
        <dbReference type="SAM" id="Phobius"/>
    </source>
</evidence>
<comment type="caution">
    <text evidence="2">The sequence shown here is derived from an EMBL/GenBank/DDBJ whole genome shotgun (WGS) entry which is preliminary data.</text>
</comment>
<dbReference type="RefSeq" id="WP_180871788.1">
    <property type="nucleotide sequence ID" value="NZ_JACJJQ010000013.1"/>
</dbReference>